<dbReference type="SUPFAM" id="SSF53659">
    <property type="entry name" value="Isocitrate/Isopropylmalate dehydrogenase-like"/>
    <property type="match status" value="1"/>
</dbReference>
<evidence type="ECO:0000256" key="4">
    <source>
        <dbReference type="ARBA" id="ARBA00012707"/>
    </source>
</evidence>
<dbReference type="InterPro" id="IPR042112">
    <property type="entry name" value="P_AcTrfase_dom2"/>
</dbReference>
<feature type="domain" description="Phosphate acetyl/butaryl transferase" evidence="9">
    <location>
        <begin position="3"/>
        <end position="327"/>
    </location>
</feature>
<evidence type="ECO:0000256" key="2">
    <source>
        <dbReference type="ARBA" id="ARBA00004989"/>
    </source>
</evidence>
<sequence length="338" mass="35736">MDLIKQIVSRAQANKQRIVLPEGTEERTIQAADRLIADGVADIVLLGNPDEIMALARQHGLGNISRATLVDPKNHEKKALYAELLWNLRKSKGMTLEQATKLGEDPLFLACLMIKNGDADGEIAGAKNTTGNVLRPAFQIIKTAPGIQVVSGAFLMFMPNKAYGENGVMVFADCAVLPNPTAEELAQIAVSTGQTARALGGFEPRIAMLSFSTKGSAKHEMVDKVVKATQLAREMDPSLQIDGELQADAALVPSVASSKAPGSEVAGKANVLVFPTLETGNIAYKLVQRLAGAEAIGPILQGIAAPVNDLSRGCSVDDVYKMVAIAANQAIAAKKSQQ</sequence>
<keyword evidence="6 10" id="KW-0808">Transferase</keyword>
<comment type="catalytic activity">
    <reaction evidence="1">
        <text>acetyl-CoA + phosphate = acetyl phosphate + CoA</text>
        <dbReference type="Rhea" id="RHEA:19521"/>
        <dbReference type="ChEBI" id="CHEBI:22191"/>
        <dbReference type="ChEBI" id="CHEBI:43474"/>
        <dbReference type="ChEBI" id="CHEBI:57287"/>
        <dbReference type="ChEBI" id="CHEBI:57288"/>
        <dbReference type="EC" id="2.3.1.8"/>
    </reaction>
</comment>
<dbReference type="InterPro" id="IPR050500">
    <property type="entry name" value="Phos_Acetyltrans/Butyryltrans"/>
</dbReference>
<dbReference type="PANTHER" id="PTHR43356">
    <property type="entry name" value="PHOSPHATE ACETYLTRANSFERASE"/>
    <property type="match status" value="1"/>
</dbReference>
<comment type="similarity">
    <text evidence="3">Belongs to the phosphate acetyltransferase and butyryltransferase family.</text>
</comment>
<evidence type="ECO:0000313" key="10">
    <source>
        <dbReference type="EMBL" id="HIU55586.1"/>
    </source>
</evidence>
<name>A0A9D1M8E0_9BACT</name>
<dbReference type="GO" id="GO:0008959">
    <property type="term" value="F:phosphate acetyltransferase activity"/>
    <property type="evidence" value="ECO:0007669"/>
    <property type="project" value="UniProtKB-EC"/>
</dbReference>
<dbReference type="NCBIfam" id="TIGR00651">
    <property type="entry name" value="pta"/>
    <property type="match status" value="1"/>
</dbReference>
<dbReference type="InterPro" id="IPR042113">
    <property type="entry name" value="P_AcTrfase_dom1"/>
</dbReference>
<reference evidence="10" key="1">
    <citation type="submission" date="2020-10" db="EMBL/GenBank/DDBJ databases">
        <authorList>
            <person name="Gilroy R."/>
        </authorList>
    </citation>
    <scope>NUCLEOTIDE SEQUENCE</scope>
    <source>
        <strain evidence="10">CHK158-818</strain>
    </source>
</reference>
<keyword evidence="7 10" id="KW-0012">Acyltransferase</keyword>
<dbReference type="Gene3D" id="3.40.50.10950">
    <property type="match status" value="1"/>
</dbReference>
<dbReference type="EMBL" id="DVNA01000162">
    <property type="protein sequence ID" value="HIU55586.1"/>
    <property type="molecule type" value="Genomic_DNA"/>
</dbReference>
<dbReference type="PIRSF" id="PIRSF000428">
    <property type="entry name" value="P_Ac_trans"/>
    <property type="match status" value="1"/>
</dbReference>
<evidence type="ECO:0000256" key="6">
    <source>
        <dbReference type="ARBA" id="ARBA00022679"/>
    </source>
</evidence>
<protein>
    <recommendedName>
        <fullName evidence="5">Phosphate acetyltransferase</fullName>
        <ecNumber evidence="4">2.3.1.8</ecNumber>
    </recommendedName>
    <alternativeName>
        <fullName evidence="8">Phosphotransacetylase</fullName>
    </alternativeName>
</protein>
<accession>A0A9D1M8E0</accession>
<comment type="caution">
    <text evidence="10">The sequence shown here is derived from an EMBL/GenBank/DDBJ whole genome shotgun (WGS) entry which is preliminary data.</text>
</comment>
<dbReference type="AlphaFoldDB" id="A0A9D1M8E0"/>
<evidence type="ECO:0000259" key="9">
    <source>
        <dbReference type="Pfam" id="PF01515"/>
    </source>
</evidence>
<gene>
    <name evidence="10" type="primary">pta</name>
    <name evidence="10" type="ORF">IAB03_07280</name>
</gene>
<evidence type="ECO:0000256" key="1">
    <source>
        <dbReference type="ARBA" id="ARBA00000705"/>
    </source>
</evidence>
<dbReference type="NCBIfam" id="NF007233">
    <property type="entry name" value="PRK09653.1"/>
    <property type="match status" value="1"/>
</dbReference>
<dbReference type="EC" id="2.3.1.8" evidence="4"/>
<evidence type="ECO:0000313" key="11">
    <source>
        <dbReference type="Proteomes" id="UP000824112"/>
    </source>
</evidence>
<dbReference type="PANTHER" id="PTHR43356:SF3">
    <property type="entry name" value="PHOSPHATE ACETYLTRANSFERASE"/>
    <property type="match status" value="1"/>
</dbReference>
<dbReference type="InterPro" id="IPR002505">
    <property type="entry name" value="PTA_PTB"/>
</dbReference>
<dbReference type="NCBIfam" id="NF004167">
    <property type="entry name" value="PRK05632.1"/>
    <property type="match status" value="1"/>
</dbReference>
<evidence type="ECO:0000256" key="3">
    <source>
        <dbReference type="ARBA" id="ARBA00005656"/>
    </source>
</evidence>
<dbReference type="InterPro" id="IPR004614">
    <property type="entry name" value="P_AcTrfase"/>
</dbReference>
<dbReference type="InterPro" id="IPR012147">
    <property type="entry name" value="P_Ac_Bu_trans"/>
</dbReference>
<proteinExistence type="inferred from homology"/>
<comment type="pathway">
    <text evidence="2">Metabolic intermediate biosynthesis; acetyl-CoA biosynthesis; acetyl-CoA from acetate: step 2/2.</text>
</comment>
<dbReference type="Gene3D" id="3.40.50.10750">
    <property type="entry name" value="Isocitrate/Isopropylmalate dehydrogenase-like"/>
    <property type="match status" value="1"/>
</dbReference>
<organism evidence="10 11">
    <name type="scientific">Candidatus Gallibacteroides avistercoris</name>
    <dbReference type="NCBI Taxonomy" id="2840833"/>
    <lineage>
        <taxon>Bacteria</taxon>
        <taxon>Pseudomonadati</taxon>
        <taxon>Bacteroidota</taxon>
        <taxon>Bacteroidia</taxon>
        <taxon>Bacteroidales</taxon>
        <taxon>Bacteroidaceae</taxon>
        <taxon>Bacteroidaceae incertae sedis</taxon>
        <taxon>Candidatus Gallibacteroides</taxon>
    </lineage>
</organism>
<dbReference type="Pfam" id="PF01515">
    <property type="entry name" value="PTA_PTB"/>
    <property type="match status" value="1"/>
</dbReference>
<dbReference type="Proteomes" id="UP000824112">
    <property type="component" value="Unassembled WGS sequence"/>
</dbReference>
<evidence type="ECO:0000256" key="7">
    <source>
        <dbReference type="ARBA" id="ARBA00023315"/>
    </source>
</evidence>
<reference evidence="10" key="2">
    <citation type="journal article" date="2021" name="PeerJ">
        <title>Extensive microbial diversity within the chicken gut microbiome revealed by metagenomics and culture.</title>
        <authorList>
            <person name="Gilroy R."/>
            <person name="Ravi A."/>
            <person name="Getino M."/>
            <person name="Pursley I."/>
            <person name="Horton D.L."/>
            <person name="Alikhan N.F."/>
            <person name="Baker D."/>
            <person name="Gharbi K."/>
            <person name="Hall N."/>
            <person name="Watson M."/>
            <person name="Adriaenssens E.M."/>
            <person name="Foster-Nyarko E."/>
            <person name="Jarju S."/>
            <person name="Secka A."/>
            <person name="Antonio M."/>
            <person name="Oren A."/>
            <person name="Chaudhuri R.R."/>
            <person name="La Ragione R."/>
            <person name="Hildebrand F."/>
            <person name="Pallen M.J."/>
        </authorList>
    </citation>
    <scope>NUCLEOTIDE SEQUENCE</scope>
    <source>
        <strain evidence="10">CHK158-818</strain>
    </source>
</reference>
<evidence type="ECO:0000256" key="8">
    <source>
        <dbReference type="ARBA" id="ARBA00031108"/>
    </source>
</evidence>
<evidence type="ECO:0000256" key="5">
    <source>
        <dbReference type="ARBA" id="ARBA00021528"/>
    </source>
</evidence>